<dbReference type="InterPro" id="IPR016024">
    <property type="entry name" value="ARM-type_fold"/>
</dbReference>
<dbReference type="FunFam" id="1.25.10.10:FF:000326">
    <property type="entry name" value="V-type proton ATPase subunit H"/>
    <property type="match status" value="1"/>
</dbReference>
<reference evidence="7" key="1">
    <citation type="submission" date="2021-03" db="EMBL/GenBank/DDBJ databases">
        <title>Comparative genomics and phylogenomic investigation of the class Geoglossomycetes provide insights into ecological specialization and systematics.</title>
        <authorList>
            <person name="Melie T."/>
            <person name="Pirro S."/>
            <person name="Miller A.N."/>
            <person name="Quandt A."/>
        </authorList>
    </citation>
    <scope>NUCLEOTIDE SEQUENCE</scope>
    <source>
        <strain evidence="7">GBOQ0MN5Z8</strain>
    </source>
</reference>
<comment type="similarity">
    <text evidence="1 5">Belongs to the V-ATPase H subunit family.</text>
</comment>
<keyword evidence="8" id="KW-1185">Reference proteome</keyword>
<dbReference type="InterPro" id="IPR004908">
    <property type="entry name" value="ATPase_V1-cplx_hsu"/>
</dbReference>
<feature type="domain" description="ATPase V1 complex subunit H C-terminal" evidence="6">
    <location>
        <begin position="364"/>
        <end position="481"/>
    </location>
</feature>
<protein>
    <recommendedName>
        <fullName evidence="5">V-type proton ATPase subunit H</fullName>
    </recommendedName>
</protein>
<keyword evidence="2 5" id="KW-0813">Transport</keyword>
<evidence type="ECO:0000256" key="5">
    <source>
        <dbReference type="PIRNR" id="PIRNR032184"/>
    </source>
</evidence>
<dbReference type="Gene3D" id="1.25.10.10">
    <property type="entry name" value="Leucine-rich Repeat Variant"/>
    <property type="match status" value="1"/>
</dbReference>
<dbReference type="AlphaFoldDB" id="A0A9P8IFS2"/>
<dbReference type="InterPro" id="IPR038497">
    <property type="entry name" value="ATPase_V1-cplx_hsu_C_sf"/>
</dbReference>
<keyword evidence="4 5" id="KW-0406">Ion transport</keyword>
<dbReference type="GO" id="GO:0046961">
    <property type="term" value="F:proton-transporting ATPase activity, rotational mechanism"/>
    <property type="evidence" value="ECO:0007669"/>
    <property type="project" value="UniProtKB-UniRule"/>
</dbReference>
<comment type="function">
    <text evidence="5">Subunit of the V1 complex of vacuolar(H+)-ATPase (V-ATPase), a multisubunit enzyme composed of a peripheral complex (V1) that hydrolyzes ATP and a membrane integral complex (V0) that translocates protons. V-ATPase is responsible for acidifying and maintaining the pH of intracellular compartments.</text>
</comment>
<evidence type="ECO:0000313" key="8">
    <source>
        <dbReference type="Proteomes" id="UP000698800"/>
    </source>
</evidence>
<dbReference type="EMBL" id="JAGHQL010000011">
    <property type="protein sequence ID" value="KAH0545017.1"/>
    <property type="molecule type" value="Genomic_DNA"/>
</dbReference>
<name>A0A9P8IFS2_9PEZI</name>
<dbReference type="GO" id="GO:0000221">
    <property type="term" value="C:vacuolar proton-transporting V-type ATPase, V1 domain"/>
    <property type="evidence" value="ECO:0007669"/>
    <property type="project" value="UniProtKB-UniRule"/>
</dbReference>
<dbReference type="PANTHER" id="PTHR10698">
    <property type="entry name" value="V-TYPE PROTON ATPASE SUBUNIT H"/>
    <property type="match status" value="1"/>
</dbReference>
<evidence type="ECO:0000256" key="2">
    <source>
        <dbReference type="ARBA" id="ARBA00022448"/>
    </source>
</evidence>
<dbReference type="SUPFAM" id="SSF48371">
    <property type="entry name" value="ARM repeat"/>
    <property type="match status" value="1"/>
</dbReference>
<proteinExistence type="inferred from homology"/>
<dbReference type="Gene3D" id="1.25.40.150">
    <property type="entry name" value="V-type ATPase, subunit H, C-terminal domain"/>
    <property type="match status" value="1"/>
</dbReference>
<sequence>MSLDPPTYLSSLLNNIRARPIPWDGAVRAGHITDTDLKKIKSVDKVRREQRKQTVEANLDDYTRLLLGGGNTKSVLETAGKRADVVQYILVLAGDMIDEIPALTSKLLAHPNPYGPFLSLLSQSSNPEDPIPLLTSSVLTSLISSALLTSAKPSNLTSETIKALPKLYSYLPGLAKSSDNCLQDIAVQAYSALLRTKKARELFWKQRAETVTPLIEILRVAAGVSSNGETSTLWSVASSVRNMTEAGLGGAVGLQLLYHVLLALWQLSFEGALVGDGLEEEHEIIPLLIQLLRLSPKEKTTRLLVSTLVNLISANQSSLLPAAALARLPSLLENLSGRHLTDPDLSEDLVTLKEMLEEYTKNRTTFDQYAAEVRTGHLHWSPPHRNPTFWHENARRILNENQGELPKKLMEIMGKNWEGDKQVLAIACNDVGCLVKEVPERRDYLEKLGLKARVMALMAESDEAVRWESLRAVGEWLRYSFGS</sequence>
<dbReference type="Pfam" id="PF03224">
    <property type="entry name" value="V-ATPase_H_N"/>
    <property type="match status" value="1"/>
</dbReference>
<evidence type="ECO:0000259" key="6">
    <source>
        <dbReference type="Pfam" id="PF11698"/>
    </source>
</evidence>
<gene>
    <name evidence="7" type="ORF">FGG08_000943</name>
</gene>
<dbReference type="Pfam" id="PF11698">
    <property type="entry name" value="V-ATPase_H_C"/>
    <property type="match status" value="1"/>
</dbReference>
<comment type="caution">
    <text evidence="7">The sequence shown here is derived from an EMBL/GenBank/DDBJ whole genome shotgun (WGS) entry which is preliminary data.</text>
</comment>
<keyword evidence="3 5" id="KW-0375">Hydrogen ion transport</keyword>
<dbReference type="GO" id="GO:0000329">
    <property type="term" value="C:fungal-type vacuole membrane"/>
    <property type="evidence" value="ECO:0007669"/>
    <property type="project" value="TreeGrafter"/>
</dbReference>
<evidence type="ECO:0000256" key="4">
    <source>
        <dbReference type="ARBA" id="ARBA00023065"/>
    </source>
</evidence>
<dbReference type="OrthoDB" id="10263554at2759"/>
<dbReference type="Proteomes" id="UP000698800">
    <property type="component" value="Unassembled WGS sequence"/>
</dbReference>
<dbReference type="PANTHER" id="PTHR10698:SF0">
    <property type="entry name" value="V-TYPE PROTON ATPASE SUBUNIT H"/>
    <property type="match status" value="1"/>
</dbReference>
<organism evidence="7 8">
    <name type="scientific">Glutinoglossum americanum</name>
    <dbReference type="NCBI Taxonomy" id="1670608"/>
    <lineage>
        <taxon>Eukaryota</taxon>
        <taxon>Fungi</taxon>
        <taxon>Dikarya</taxon>
        <taxon>Ascomycota</taxon>
        <taxon>Pezizomycotina</taxon>
        <taxon>Geoglossomycetes</taxon>
        <taxon>Geoglossales</taxon>
        <taxon>Geoglossaceae</taxon>
        <taxon>Glutinoglossum</taxon>
    </lineage>
</organism>
<evidence type="ECO:0000256" key="3">
    <source>
        <dbReference type="ARBA" id="ARBA00022781"/>
    </source>
</evidence>
<accession>A0A9P8IFS2</accession>
<dbReference type="FunFam" id="1.25.40.150:FF:000002">
    <property type="entry name" value="V-type proton ATPase subunit H"/>
    <property type="match status" value="1"/>
</dbReference>
<dbReference type="PIRSF" id="PIRSF032184">
    <property type="entry name" value="ATPase_V1_H"/>
    <property type="match status" value="1"/>
</dbReference>
<evidence type="ECO:0000256" key="1">
    <source>
        <dbReference type="ARBA" id="ARBA00008613"/>
    </source>
</evidence>
<evidence type="ECO:0000313" key="7">
    <source>
        <dbReference type="EMBL" id="KAH0545017.1"/>
    </source>
</evidence>
<dbReference type="InterPro" id="IPR011989">
    <property type="entry name" value="ARM-like"/>
</dbReference>
<dbReference type="InterPro" id="IPR011987">
    <property type="entry name" value="ATPase_V1-cplx_hsu_C"/>
</dbReference>
<comment type="subunit">
    <text evidence="5">V-ATPase is a heteromultimeric enzyme made up of two complexes: the ATP-hydrolytic V1 complex and the proton translocation V0 complex.</text>
</comment>